<feature type="region of interest" description="Disordered" evidence="1">
    <location>
        <begin position="1"/>
        <end position="106"/>
    </location>
</feature>
<evidence type="ECO:0000313" key="2">
    <source>
        <dbReference type="EMBL" id="KPJ07202.1"/>
    </source>
</evidence>
<feature type="compositionally biased region" description="Basic residues" evidence="1">
    <location>
        <begin position="50"/>
        <end position="63"/>
    </location>
</feature>
<feature type="compositionally biased region" description="Basic and acidic residues" evidence="1">
    <location>
        <begin position="68"/>
        <end position="77"/>
    </location>
</feature>
<sequence length="205" mass="22546">MVVARSRKRAPRAHLPHRARKARRARGARGAAARRGERRARPAAAAPRTTRARRPARGQRARRGPGPPRDRNTRTVELRTGLRAPHLASRRAADAAGRGCARAASRRLRRRRRLLTTAPEHYFGSDAPRHRRPPDARCQFYAKLRAGGDAICTVDRGSVDEAARLSYGGKVFLLRGPRASGPAPRVPVSTRNSRTAPAAHRGPCQ</sequence>
<evidence type="ECO:0000256" key="1">
    <source>
        <dbReference type="SAM" id="MobiDB-lite"/>
    </source>
</evidence>
<accession>A0A194QNW0</accession>
<protein>
    <submittedName>
        <fullName evidence="2">Uncharacterized protein</fullName>
    </submittedName>
</protein>
<organism evidence="2 3">
    <name type="scientific">Papilio machaon</name>
    <name type="common">Old World swallowtail butterfly</name>
    <dbReference type="NCBI Taxonomy" id="76193"/>
    <lineage>
        <taxon>Eukaryota</taxon>
        <taxon>Metazoa</taxon>
        <taxon>Ecdysozoa</taxon>
        <taxon>Arthropoda</taxon>
        <taxon>Hexapoda</taxon>
        <taxon>Insecta</taxon>
        <taxon>Pterygota</taxon>
        <taxon>Neoptera</taxon>
        <taxon>Endopterygota</taxon>
        <taxon>Lepidoptera</taxon>
        <taxon>Glossata</taxon>
        <taxon>Ditrysia</taxon>
        <taxon>Papilionoidea</taxon>
        <taxon>Papilionidae</taxon>
        <taxon>Papilioninae</taxon>
        <taxon>Papilio</taxon>
    </lineage>
</organism>
<evidence type="ECO:0000313" key="3">
    <source>
        <dbReference type="Proteomes" id="UP000053240"/>
    </source>
</evidence>
<dbReference type="EMBL" id="KQ461190">
    <property type="protein sequence ID" value="KPJ07202.1"/>
    <property type="molecule type" value="Genomic_DNA"/>
</dbReference>
<proteinExistence type="predicted"/>
<feature type="compositionally biased region" description="Low complexity" evidence="1">
    <location>
        <begin position="94"/>
        <end position="103"/>
    </location>
</feature>
<dbReference type="InParanoid" id="A0A194QNW0"/>
<keyword evidence="3" id="KW-1185">Reference proteome</keyword>
<dbReference type="Proteomes" id="UP000053240">
    <property type="component" value="Unassembled WGS sequence"/>
</dbReference>
<gene>
    <name evidence="2" type="ORF">RR48_07618</name>
</gene>
<name>A0A194QNW0_PAPMA</name>
<dbReference type="AlphaFoldDB" id="A0A194QNW0"/>
<feature type="region of interest" description="Disordered" evidence="1">
    <location>
        <begin position="177"/>
        <end position="205"/>
    </location>
</feature>
<feature type="compositionally biased region" description="Basic residues" evidence="1">
    <location>
        <begin position="1"/>
        <end position="27"/>
    </location>
</feature>
<reference evidence="2 3" key="1">
    <citation type="journal article" date="2015" name="Nat. Commun.">
        <title>Outbred genome sequencing and CRISPR/Cas9 gene editing in butterflies.</title>
        <authorList>
            <person name="Li X."/>
            <person name="Fan D."/>
            <person name="Zhang W."/>
            <person name="Liu G."/>
            <person name="Zhang L."/>
            <person name="Zhao L."/>
            <person name="Fang X."/>
            <person name="Chen L."/>
            <person name="Dong Y."/>
            <person name="Chen Y."/>
            <person name="Ding Y."/>
            <person name="Zhao R."/>
            <person name="Feng M."/>
            <person name="Zhu Y."/>
            <person name="Feng Y."/>
            <person name="Jiang X."/>
            <person name="Zhu D."/>
            <person name="Xiang H."/>
            <person name="Feng X."/>
            <person name="Li S."/>
            <person name="Wang J."/>
            <person name="Zhang G."/>
            <person name="Kronforst M.R."/>
            <person name="Wang W."/>
        </authorList>
    </citation>
    <scope>NUCLEOTIDE SEQUENCE [LARGE SCALE GENOMIC DNA]</scope>
    <source>
        <strain evidence="2">Ya'a_city_454_Pm</strain>
        <tissue evidence="2">Whole body</tissue>
    </source>
</reference>